<dbReference type="EMBL" id="BLKG01000049">
    <property type="protein sequence ID" value="GFF87312.1"/>
    <property type="molecule type" value="Genomic_DNA"/>
</dbReference>
<dbReference type="Proteomes" id="UP000465266">
    <property type="component" value="Unassembled WGS sequence"/>
</dbReference>
<keyword evidence="2" id="KW-1185">Reference proteome</keyword>
<gene>
    <name evidence="1" type="ORF">IFM53868_05106</name>
</gene>
<sequence length="67" mass="7426">MCRGLALINRPEVDEGSRSHRTSALAMLLKAHGVSKASLQVGEQLEEWSAQRMADWEPDLYESPSVS</sequence>
<accession>A0ABQ1ASI5</accession>
<name>A0ABQ1ASI5_9EURO</name>
<evidence type="ECO:0000313" key="1">
    <source>
        <dbReference type="EMBL" id="GFF87312.1"/>
    </source>
</evidence>
<organism evidence="1 2">
    <name type="scientific">Aspergillus udagawae</name>
    <dbReference type="NCBI Taxonomy" id="91492"/>
    <lineage>
        <taxon>Eukaryota</taxon>
        <taxon>Fungi</taxon>
        <taxon>Dikarya</taxon>
        <taxon>Ascomycota</taxon>
        <taxon>Pezizomycotina</taxon>
        <taxon>Eurotiomycetes</taxon>
        <taxon>Eurotiomycetidae</taxon>
        <taxon>Eurotiales</taxon>
        <taxon>Aspergillaceae</taxon>
        <taxon>Aspergillus</taxon>
        <taxon>Aspergillus subgen. Fumigati</taxon>
    </lineage>
</organism>
<reference evidence="1 2" key="1">
    <citation type="submission" date="2020-01" db="EMBL/GenBank/DDBJ databases">
        <title>Draft genome sequence of Aspergillus udagawae IFM 53868.</title>
        <authorList>
            <person name="Takahashi H."/>
            <person name="Yaguchi T."/>
        </authorList>
    </citation>
    <scope>NUCLEOTIDE SEQUENCE [LARGE SCALE GENOMIC DNA]</scope>
    <source>
        <strain evidence="1 2">IFM 53868</strain>
    </source>
</reference>
<evidence type="ECO:0000313" key="2">
    <source>
        <dbReference type="Proteomes" id="UP000465266"/>
    </source>
</evidence>
<comment type="caution">
    <text evidence="1">The sequence shown here is derived from an EMBL/GenBank/DDBJ whole genome shotgun (WGS) entry which is preliminary data.</text>
</comment>
<protein>
    <submittedName>
        <fullName evidence="1">Uncharacterized protein</fullName>
    </submittedName>
</protein>
<proteinExistence type="predicted"/>